<dbReference type="Proteomes" id="UP000037460">
    <property type="component" value="Unassembled WGS sequence"/>
</dbReference>
<evidence type="ECO:0000313" key="4">
    <source>
        <dbReference type="Proteomes" id="UP000037460"/>
    </source>
</evidence>
<name>A0A0M0JKU7_9EUKA</name>
<proteinExistence type="predicted"/>
<dbReference type="GO" id="GO:0016422">
    <property type="term" value="F:mRNA (2'-O-methyladenosine-N6-)-methyltransferase activity"/>
    <property type="evidence" value="ECO:0007669"/>
    <property type="project" value="InterPro"/>
</dbReference>
<reference evidence="4" key="1">
    <citation type="journal article" date="2015" name="PLoS Genet.">
        <title>Genome Sequence and Transcriptome Analyses of Chrysochromulina tobin: Metabolic Tools for Enhanced Algal Fitness in the Prominent Order Prymnesiales (Haptophyceae).</title>
        <authorList>
            <person name="Hovde B.T."/>
            <person name="Deodato C.R."/>
            <person name="Hunsperger H.M."/>
            <person name="Ryken S.A."/>
            <person name="Yost W."/>
            <person name="Jha R.K."/>
            <person name="Patterson J."/>
            <person name="Monnat R.J. Jr."/>
            <person name="Barlow S.B."/>
            <person name="Starkenburg S.R."/>
            <person name="Cattolico R.A."/>
        </authorList>
    </citation>
    <scope>NUCLEOTIDE SEQUENCE</scope>
    <source>
        <strain evidence="4">CCMP291</strain>
    </source>
</reference>
<dbReference type="GO" id="GO:0099122">
    <property type="term" value="F:RNA polymerase II C-terminal domain binding"/>
    <property type="evidence" value="ECO:0007669"/>
    <property type="project" value="InterPro"/>
</dbReference>
<keyword evidence="4" id="KW-1185">Reference proteome</keyword>
<dbReference type="PANTHER" id="PTHR21727:SF0">
    <property type="entry name" value="MRNA (2'-O-METHYLADENOSINE-N(6)-)-METHYLTRANSFERASE"/>
    <property type="match status" value="1"/>
</dbReference>
<dbReference type="Pfam" id="PF12237">
    <property type="entry name" value="PCIF1_WW"/>
    <property type="match status" value="1"/>
</dbReference>
<dbReference type="InterPro" id="IPR022035">
    <property type="entry name" value="PCIF1_WW"/>
</dbReference>
<dbReference type="InterPro" id="IPR039881">
    <property type="entry name" value="PCIF1-like"/>
</dbReference>
<accession>A0A0M0JKU7</accession>
<dbReference type="EMBL" id="JWZX01002765">
    <property type="protein sequence ID" value="KOO27100.1"/>
    <property type="molecule type" value="Genomic_DNA"/>
</dbReference>
<protein>
    <recommendedName>
        <fullName evidence="2">PCIF1 WW domain-containing protein</fullName>
    </recommendedName>
</protein>
<sequence>MAFDRWVARCKLEREEAAMQAASAGSAVVEPLLPVPDAAPRAAEGLIKDLRRTGVLSAEQAAKICSKLATVANKSLTALAAVEGDAEGGADVQVQERGATLRLSLRGAPKLFVEVQRSHFEKLRFLHARHSRRLAATESPSAPALGAIGAIGASVGSSGSCGSGTDARAAAASSAHFLRDVFCMLVRYEALGSHGSQCAVPPAVFELMRERLGVRLECFASPLNAWAERFCSAFADVDAPFGTLGSFFDFSPPHGSFEVNPPFVPELLLAAVHRAEALLAAAERRAAALSFVFVVPQWEPLPFWRHLMGSGWRRGPPLHLAADRHAFVDGAQHTKHDADRLRPSSFGSTIAVLQTARGAAKWVVDASLIEQLAARFEAALPSESSTRARMEKGGGDAVAQLLHRRCRSEAATTATIEEPLSEVPAPERKRKRAPAASEEVRRPEGQVEEVDQNQEQVVDGVCESEEPLRKQAAKTKIKKRAKRKHESGPVSAPS</sequence>
<gene>
    <name evidence="3" type="ORF">Ctob_006844</name>
</gene>
<dbReference type="PANTHER" id="PTHR21727">
    <property type="entry name" value="PHOSPHORYLATED CTD INTERACTING FACTOR 1"/>
    <property type="match status" value="1"/>
</dbReference>
<dbReference type="OrthoDB" id="193787at2759"/>
<comment type="caution">
    <text evidence="3">The sequence shown here is derived from an EMBL/GenBank/DDBJ whole genome shotgun (WGS) entry which is preliminary data.</text>
</comment>
<feature type="compositionally biased region" description="Basic residues" evidence="1">
    <location>
        <begin position="471"/>
        <end position="485"/>
    </location>
</feature>
<feature type="domain" description="PCIF1 WW" evidence="2">
    <location>
        <begin position="170"/>
        <end position="330"/>
    </location>
</feature>
<dbReference type="AlphaFoldDB" id="A0A0M0JKU7"/>
<organism evidence="3 4">
    <name type="scientific">Chrysochromulina tobinii</name>
    <dbReference type="NCBI Taxonomy" id="1460289"/>
    <lineage>
        <taxon>Eukaryota</taxon>
        <taxon>Haptista</taxon>
        <taxon>Haptophyta</taxon>
        <taxon>Prymnesiophyceae</taxon>
        <taxon>Prymnesiales</taxon>
        <taxon>Chrysochromulinaceae</taxon>
        <taxon>Chrysochromulina</taxon>
    </lineage>
</organism>
<evidence type="ECO:0000313" key="3">
    <source>
        <dbReference type="EMBL" id="KOO27100.1"/>
    </source>
</evidence>
<feature type="region of interest" description="Disordered" evidence="1">
    <location>
        <begin position="410"/>
        <end position="494"/>
    </location>
</feature>
<evidence type="ECO:0000256" key="1">
    <source>
        <dbReference type="SAM" id="MobiDB-lite"/>
    </source>
</evidence>
<evidence type="ECO:0000259" key="2">
    <source>
        <dbReference type="Pfam" id="PF12237"/>
    </source>
</evidence>